<reference evidence="7 8" key="1">
    <citation type="journal article" date="2018" name="G3 (Bethesda)">
        <title>Phylogenetic and Phylogenomic Definition of Rhizopus Species.</title>
        <authorList>
            <person name="Gryganskyi A.P."/>
            <person name="Golan J."/>
            <person name="Dolatabadi S."/>
            <person name="Mondo S."/>
            <person name="Robb S."/>
            <person name="Idnurm A."/>
            <person name="Muszewska A."/>
            <person name="Steczkiewicz K."/>
            <person name="Masonjones S."/>
            <person name="Liao H.L."/>
            <person name="Gajdeczka M.T."/>
            <person name="Anike F."/>
            <person name="Vuek A."/>
            <person name="Anishchenko I.M."/>
            <person name="Voigt K."/>
            <person name="de Hoog G.S."/>
            <person name="Smith M.E."/>
            <person name="Heitman J."/>
            <person name="Vilgalys R."/>
            <person name="Stajich J.E."/>
        </authorList>
    </citation>
    <scope>NUCLEOTIDE SEQUENCE [LARGE SCALE GENOMIC DNA]</scope>
    <source>
        <strain evidence="7 8">LSU 92-RS-03</strain>
    </source>
</reference>
<evidence type="ECO:0000313" key="7">
    <source>
        <dbReference type="EMBL" id="RCH80951.1"/>
    </source>
</evidence>
<accession>A0A367ITZ6</accession>
<dbReference type="OrthoDB" id="3358017at2759"/>
<protein>
    <recommendedName>
        <fullName evidence="9">RTA1-domain-containing protein</fullName>
    </recommendedName>
</protein>
<dbReference type="Pfam" id="PF04479">
    <property type="entry name" value="RTA1"/>
    <property type="match status" value="1"/>
</dbReference>
<gene>
    <name evidence="7" type="ORF">CU098_006209</name>
</gene>
<dbReference type="InterPro" id="IPR007568">
    <property type="entry name" value="RTA1"/>
</dbReference>
<dbReference type="STRING" id="4846.A0A367ITZ6"/>
<dbReference type="PANTHER" id="PTHR31465:SF1">
    <property type="entry name" value="PROTEIN RTA1-RELATED"/>
    <property type="match status" value="1"/>
</dbReference>
<keyword evidence="8" id="KW-1185">Reference proteome</keyword>
<evidence type="ECO:0000256" key="4">
    <source>
        <dbReference type="ARBA" id="ARBA00023136"/>
    </source>
</evidence>
<feature type="transmembrane region" description="Helical" evidence="6">
    <location>
        <begin position="20"/>
        <end position="42"/>
    </location>
</feature>
<proteinExistence type="predicted"/>
<keyword evidence="3 6" id="KW-1133">Transmembrane helix</keyword>
<evidence type="ECO:0008006" key="9">
    <source>
        <dbReference type="Google" id="ProtNLM"/>
    </source>
</evidence>
<comment type="caution">
    <text evidence="7">The sequence shown here is derived from an EMBL/GenBank/DDBJ whole genome shotgun (WGS) entry which is preliminary data.</text>
</comment>
<feature type="compositionally biased region" description="Low complexity" evidence="5">
    <location>
        <begin position="284"/>
        <end position="295"/>
    </location>
</feature>
<dbReference type="EMBL" id="PJQM01005740">
    <property type="protein sequence ID" value="RCH80951.1"/>
    <property type="molecule type" value="Genomic_DNA"/>
</dbReference>
<dbReference type="PANTHER" id="PTHR31465">
    <property type="entry name" value="PROTEIN RTA1-RELATED"/>
    <property type="match status" value="1"/>
</dbReference>
<feature type="transmembrane region" description="Helical" evidence="6">
    <location>
        <begin position="162"/>
        <end position="185"/>
    </location>
</feature>
<keyword evidence="2 6" id="KW-0812">Transmembrane</keyword>
<evidence type="ECO:0000256" key="3">
    <source>
        <dbReference type="ARBA" id="ARBA00022989"/>
    </source>
</evidence>
<sequence>MADTTSSAIPHEISTYDLFHYIPNLPLAVVGTVVFGLFFLYLTARVYMTKSPRFLYILPGTAICECIGYAVRVQCHSKTTIPTYAVMTLFLLLPPNALALVNYKCAGEIIRLSNVEAKFFFLKPKFVTWFFFSSDVFAFLMQSTGGGMQSTGDPSLSSTGSAITLIGLAVQLLFFACFAFIAFYLHHSHKYNYHIDGQVSPKKHLSYCLYITIVLLYIRSIYRIAEYATGYGGLIARLEWAFYVFDSLIILLCFISYSVLYIGNYLPKRGSEEHNGPGSSKRLTSSSSNDDTITSHTEKGENIILYNLNK</sequence>
<evidence type="ECO:0000256" key="6">
    <source>
        <dbReference type="SAM" id="Phobius"/>
    </source>
</evidence>
<name>A0A367ITZ6_RHIST</name>
<evidence type="ECO:0000256" key="2">
    <source>
        <dbReference type="ARBA" id="ARBA00022692"/>
    </source>
</evidence>
<evidence type="ECO:0000256" key="5">
    <source>
        <dbReference type="SAM" id="MobiDB-lite"/>
    </source>
</evidence>
<evidence type="ECO:0000256" key="1">
    <source>
        <dbReference type="ARBA" id="ARBA00004141"/>
    </source>
</evidence>
<evidence type="ECO:0000313" key="8">
    <source>
        <dbReference type="Proteomes" id="UP000253551"/>
    </source>
</evidence>
<feature type="transmembrane region" description="Helical" evidence="6">
    <location>
        <begin position="54"/>
        <end position="71"/>
    </location>
</feature>
<comment type="subcellular location">
    <subcellularLocation>
        <location evidence="1">Membrane</location>
        <topology evidence="1">Multi-pass membrane protein</topology>
    </subcellularLocation>
</comment>
<dbReference type="Proteomes" id="UP000253551">
    <property type="component" value="Unassembled WGS sequence"/>
</dbReference>
<keyword evidence="4 6" id="KW-0472">Membrane</keyword>
<feature type="transmembrane region" description="Helical" evidence="6">
    <location>
        <begin position="240"/>
        <end position="262"/>
    </location>
</feature>
<feature type="transmembrane region" description="Helical" evidence="6">
    <location>
        <begin position="83"/>
        <end position="105"/>
    </location>
</feature>
<feature type="region of interest" description="Disordered" evidence="5">
    <location>
        <begin position="270"/>
        <end position="295"/>
    </location>
</feature>
<dbReference type="AlphaFoldDB" id="A0A367ITZ6"/>
<feature type="transmembrane region" description="Helical" evidence="6">
    <location>
        <begin position="126"/>
        <end position="142"/>
    </location>
</feature>
<feature type="transmembrane region" description="Helical" evidence="6">
    <location>
        <begin position="205"/>
        <end position="225"/>
    </location>
</feature>
<dbReference type="GO" id="GO:0016020">
    <property type="term" value="C:membrane"/>
    <property type="evidence" value="ECO:0007669"/>
    <property type="project" value="UniProtKB-SubCell"/>
</dbReference>
<organism evidence="7 8">
    <name type="scientific">Rhizopus stolonifer</name>
    <name type="common">Rhizopus nigricans</name>
    <dbReference type="NCBI Taxonomy" id="4846"/>
    <lineage>
        <taxon>Eukaryota</taxon>
        <taxon>Fungi</taxon>
        <taxon>Fungi incertae sedis</taxon>
        <taxon>Mucoromycota</taxon>
        <taxon>Mucoromycotina</taxon>
        <taxon>Mucoromycetes</taxon>
        <taxon>Mucorales</taxon>
        <taxon>Mucorineae</taxon>
        <taxon>Rhizopodaceae</taxon>
        <taxon>Rhizopus</taxon>
    </lineage>
</organism>